<evidence type="ECO:0000313" key="2">
    <source>
        <dbReference type="EMBL" id="PZQ10864.1"/>
    </source>
</evidence>
<organism evidence="2 3">
    <name type="scientific">Ancylobacter novellus</name>
    <name type="common">Thiobacillus novellus</name>
    <dbReference type="NCBI Taxonomy" id="921"/>
    <lineage>
        <taxon>Bacteria</taxon>
        <taxon>Pseudomonadati</taxon>
        <taxon>Pseudomonadota</taxon>
        <taxon>Alphaproteobacteria</taxon>
        <taxon>Hyphomicrobiales</taxon>
        <taxon>Xanthobacteraceae</taxon>
        <taxon>Ancylobacter</taxon>
    </lineage>
</organism>
<name>A0A2W5K5M5_ANCNO</name>
<evidence type="ECO:0000313" key="3">
    <source>
        <dbReference type="Proteomes" id="UP000249577"/>
    </source>
</evidence>
<dbReference type="Gene3D" id="3.30.2310.20">
    <property type="entry name" value="RelE-like"/>
    <property type="match status" value="1"/>
</dbReference>
<evidence type="ECO:0000256" key="1">
    <source>
        <dbReference type="ARBA" id="ARBA00022649"/>
    </source>
</evidence>
<dbReference type="AlphaFoldDB" id="A0A2W5K5M5"/>
<proteinExistence type="predicted"/>
<dbReference type="InterPro" id="IPR035093">
    <property type="entry name" value="RelE/ParE_toxin_dom_sf"/>
</dbReference>
<protein>
    <submittedName>
        <fullName evidence="2">Type II toxin-antitoxin system RelE/ParE family toxin</fullName>
    </submittedName>
</protein>
<dbReference type="Proteomes" id="UP000249577">
    <property type="component" value="Unassembled WGS sequence"/>
</dbReference>
<reference evidence="2 3" key="1">
    <citation type="submission" date="2017-08" db="EMBL/GenBank/DDBJ databases">
        <title>Infants hospitalized years apart are colonized by the same room-sourced microbial strains.</title>
        <authorList>
            <person name="Brooks B."/>
            <person name="Olm M.R."/>
            <person name="Firek B.A."/>
            <person name="Baker R."/>
            <person name="Thomas B.C."/>
            <person name="Morowitz M.J."/>
            <person name="Banfield J.F."/>
        </authorList>
    </citation>
    <scope>NUCLEOTIDE SEQUENCE [LARGE SCALE GENOMIC DNA]</scope>
    <source>
        <strain evidence="2">S2_005_003_R2_43</strain>
    </source>
</reference>
<accession>A0A2W5K5M5</accession>
<gene>
    <name evidence="2" type="ORF">DI565_18905</name>
</gene>
<dbReference type="EMBL" id="QFPN01000013">
    <property type="protein sequence ID" value="PZQ10864.1"/>
    <property type="molecule type" value="Genomic_DNA"/>
</dbReference>
<dbReference type="Pfam" id="PF05016">
    <property type="entry name" value="ParE_toxin"/>
    <property type="match status" value="1"/>
</dbReference>
<comment type="caution">
    <text evidence="2">The sequence shown here is derived from an EMBL/GenBank/DDBJ whole genome shotgun (WGS) entry which is preliminary data.</text>
</comment>
<keyword evidence="1" id="KW-1277">Toxin-antitoxin system</keyword>
<sequence>MTPRRVVVSPEAQSDLSAIHQWIADAGSPRNAFSFIGRIERFCLGLAIAPQRGRWLLAYGDRHVRAVGFRRQATVLFRVEPDLVTILRIFRAGLDWSAGLPQDDD</sequence>
<dbReference type="InterPro" id="IPR007712">
    <property type="entry name" value="RelE/ParE_toxin"/>
</dbReference>